<dbReference type="PROSITE" id="PS51155">
    <property type="entry name" value="CHIT_BIND_RR_2"/>
    <property type="match status" value="1"/>
</dbReference>
<protein>
    <submittedName>
        <fullName evidence="4">Uncharacterized protein</fullName>
    </submittedName>
</protein>
<feature type="signal peptide" evidence="3">
    <location>
        <begin position="1"/>
        <end position="26"/>
    </location>
</feature>
<feature type="chain" id="PRO_5035942934" evidence="3">
    <location>
        <begin position="27"/>
        <end position="155"/>
    </location>
</feature>
<keyword evidence="5" id="KW-1185">Reference proteome</keyword>
<evidence type="ECO:0000256" key="1">
    <source>
        <dbReference type="ARBA" id="ARBA00022460"/>
    </source>
</evidence>
<reference evidence="4 5" key="1">
    <citation type="submission" date="2020-04" db="EMBL/GenBank/DDBJ databases">
        <authorList>
            <person name="Alioto T."/>
            <person name="Alioto T."/>
            <person name="Gomez Garrido J."/>
        </authorList>
    </citation>
    <scope>NUCLEOTIDE SEQUENCE [LARGE SCALE GENOMIC DNA]</scope>
</reference>
<dbReference type="GO" id="GO:0062129">
    <property type="term" value="C:chitin-based extracellular matrix"/>
    <property type="evidence" value="ECO:0007669"/>
    <property type="project" value="TreeGrafter"/>
</dbReference>
<dbReference type="OrthoDB" id="6379191at2759"/>
<dbReference type="PRINTS" id="PR00947">
    <property type="entry name" value="CUTICLE"/>
</dbReference>
<evidence type="ECO:0000256" key="3">
    <source>
        <dbReference type="SAM" id="SignalP"/>
    </source>
</evidence>
<dbReference type="AlphaFoldDB" id="A0A8S1BY46"/>
<evidence type="ECO:0000256" key="2">
    <source>
        <dbReference type="PROSITE-ProRule" id="PRU00497"/>
    </source>
</evidence>
<proteinExistence type="predicted"/>
<dbReference type="GO" id="GO:0008010">
    <property type="term" value="F:structural constituent of chitin-based larval cuticle"/>
    <property type="evidence" value="ECO:0007669"/>
    <property type="project" value="TreeGrafter"/>
</dbReference>
<dbReference type="Pfam" id="PF00379">
    <property type="entry name" value="Chitin_bind_4"/>
    <property type="match status" value="1"/>
</dbReference>
<gene>
    <name evidence="4" type="ORF">CLODIP_2_CD03587</name>
</gene>
<dbReference type="InterPro" id="IPR031311">
    <property type="entry name" value="CHIT_BIND_RR_consensus"/>
</dbReference>
<dbReference type="EMBL" id="CADEPI010000017">
    <property type="protein sequence ID" value="CAB3364636.1"/>
    <property type="molecule type" value="Genomic_DNA"/>
</dbReference>
<dbReference type="InterPro" id="IPR000618">
    <property type="entry name" value="Insect_cuticle"/>
</dbReference>
<dbReference type="PANTHER" id="PTHR10380">
    <property type="entry name" value="CUTICLE PROTEIN"/>
    <property type="match status" value="1"/>
</dbReference>
<evidence type="ECO:0000313" key="5">
    <source>
        <dbReference type="Proteomes" id="UP000494165"/>
    </source>
</evidence>
<dbReference type="PROSITE" id="PS00233">
    <property type="entry name" value="CHIT_BIND_RR_1"/>
    <property type="match status" value="1"/>
</dbReference>
<keyword evidence="3" id="KW-0732">Signal</keyword>
<evidence type="ECO:0000313" key="4">
    <source>
        <dbReference type="EMBL" id="CAB3364636.1"/>
    </source>
</evidence>
<name>A0A8S1BY46_9INSE</name>
<accession>A0A8S1BY46</accession>
<keyword evidence="1 2" id="KW-0193">Cuticle</keyword>
<comment type="caution">
    <text evidence="4">The sequence shown here is derived from an EMBL/GenBank/DDBJ whole genome shotgun (WGS) entry which is preliminary data.</text>
</comment>
<organism evidence="4 5">
    <name type="scientific">Cloeon dipterum</name>
    <dbReference type="NCBI Taxonomy" id="197152"/>
    <lineage>
        <taxon>Eukaryota</taxon>
        <taxon>Metazoa</taxon>
        <taxon>Ecdysozoa</taxon>
        <taxon>Arthropoda</taxon>
        <taxon>Hexapoda</taxon>
        <taxon>Insecta</taxon>
        <taxon>Pterygota</taxon>
        <taxon>Palaeoptera</taxon>
        <taxon>Ephemeroptera</taxon>
        <taxon>Pisciforma</taxon>
        <taxon>Baetidae</taxon>
        <taxon>Cloeon</taxon>
    </lineage>
</organism>
<dbReference type="PANTHER" id="PTHR10380:SF222">
    <property type="entry name" value="CUTICULAR PROTEIN 47EA"/>
    <property type="match status" value="1"/>
</dbReference>
<sequence>MSNSTNTSTMKITCLICTCLLSVASAQFNRRPNPIAAAPIYRSPEANAAILTYNNDHGINGDYRYSYSTSNGIQSQEQGYLKNPGTQAEAQVAQGSYSYTGPDGIVYTVNYIADENGFRAEGLHLPTPPPLPAHAIEQIRFAQQQQAAAGGRFRQ</sequence>
<dbReference type="InterPro" id="IPR050468">
    <property type="entry name" value="Cuticle_Struct_Prot"/>
</dbReference>
<dbReference type="Proteomes" id="UP000494165">
    <property type="component" value="Unassembled WGS sequence"/>
</dbReference>